<gene>
    <name evidence="2" type="ORF">H8S64_12105</name>
</gene>
<dbReference type="Gene3D" id="2.60.120.10">
    <property type="entry name" value="Jelly Rolls"/>
    <property type="match status" value="1"/>
</dbReference>
<evidence type="ECO:0000259" key="1">
    <source>
        <dbReference type="Pfam" id="PF05523"/>
    </source>
</evidence>
<evidence type="ECO:0000313" key="2">
    <source>
        <dbReference type="EMBL" id="MBC5621841.1"/>
    </source>
</evidence>
<organism evidence="2 3">
    <name type="scientific">Butyricimonas hominis</name>
    <dbReference type="NCBI Taxonomy" id="2763032"/>
    <lineage>
        <taxon>Bacteria</taxon>
        <taxon>Pseudomonadati</taxon>
        <taxon>Bacteroidota</taxon>
        <taxon>Bacteroidia</taxon>
        <taxon>Bacteroidales</taxon>
        <taxon>Odoribacteraceae</taxon>
        <taxon>Butyricimonas</taxon>
    </lineage>
</organism>
<name>A0ABR7D1M7_9BACT</name>
<dbReference type="SUPFAM" id="SSF51182">
    <property type="entry name" value="RmlC-like cupins"/>
    <property type="match status" value="1"/>
</dbReference>
<protein>
    <submittedName>
        <fullName evidence="2">WxcM-like domain-containing protein</fullName>
    </submittedName>
</protein>
<dbReference type="CDD" id="cd20292">
    <property type="entry name" value="cupin_QdtA-like"/>
    <property type="match status" value="1"/>
</dbReference>
<keyword evidence="3" id="KW-1185">Reference proteome</keyword>
<dbReference type="EMBL" id="JACOOH010000005">
    <property type="protein sequence ID" value="MBC5621841.1"/>
    <property type="molecule type" value="Genomic_DNA"/>
</dbReference>
<proteinExistence type="predicted"/>
<comment type="caution">
    <text evidence="2">The sequence shown here is derived from an EMBL/GenBank/DDBJ whole genome shotgun (WGS) entry which is preliminary data.</text>
</comment>
<sequence length="133" mass="15739">MIKQARIIELPKFLDTRGNLSFVEELIHIPFKIERSYWIYDVPGGETRGGHAYKENQEFIVALSGSFDVLLDDGEKKEIYSLNRSYYGLYVPQGMWRQMENFSTNSLALIIASTRYSLADYIYDYEEFRRWIK</sequence>
<dbReference type="InterPro" id="IPR008894">
    <property type="entry name" value="QdtA_cupin_dom"/>
</dbReference>
<dbReference type="InterPro" id="IPR014710">
    <property type="entry name" value="RmlC-like_jellyroll"/>
</dbReference>
<reference evidence="2 3" key="1">
    <citation type="submission" date="2020-08" db="EMBL/GenBank/DDBJ databases">
        <title>Genome public.</title>
        <authorList>
            <person name="Liu C."/>
            <person name="Sun Q."/>
        </authorList>
    </citation>
    <scope>NUCLEOTIDE SEQUENCE [LARGE SCALE GENOMIC DNA]</scope>
    <source>
        <strain evidence="2 3">NSJ-56</strain>
    </source>
</reference>
<dbReference type="Pfam" id="PF05523">
    <property type="entry name" value="FdtA"/>
    <property type="match status" value="1"/>
</dbReference>
<evidence type="ECO:0000313" key="3">
    <source>
        <dbReference type="Proteomes" id="UP000646484"/>
    </source>
</evidence>
<feature type="domain" description="Sugar 3,4-ketoisomerase QdtA cupin" evidence="1">
    <location>
        <begin position="4"/>
        <end position="131"/>
    </location>
</feature>
<dbReference type="RefSeq" id="WP_186976280.1">
    <property type="nucleotide sequence ID" value="NZ_JACOOH010000005.1"/>
</dbReference>
<accession>A0ABR7D1M7</accession>
<dbReference type="InterPro" id="IPR011051">
    <property type="entry name" value="RmlC_Cupin_sf"/>
</dbReference>
<dbReference type="Proteomes" id="UP000646484">
    <property type="component" value="Unassembled WGS sequence"/>
</dbReference>